<dbReference type="KEGG" id="hyh:D3Y59_10485"/>
<protein>
    <recommendedName>
        <fullName evidence="3">Gingipain domain-containing protein</fullName>
    </recommendedName>
</protein>
<dbReference type="OrthoDB" id="9809780at2"/>
<dbReference type="SUPFAM" id="SSF52129">
    <property type="entry name" value="Caspase-like"/>
    <property type="match status" value="1"/>
</dbReference>
<keyword evidence="1 2" id="KW-0732">Signal</keyword>
<evidence type="ECO:0000259" key="3">
    <source>
        <dbReference type="Pfam" id="PF01364"/>
    </source>
</evidence>
<evidence type="ECO:0000256" key="2">
    <source>
        <dbReference type="SAM" id="SignalP"/>
    </source>
</evidence>
<keyword evidence="5" id="KW-1185">Reference proteome</keyword>
<reference evidence="4 5" key="1">
    <citation type="submission" date="2018-09" db="EMBL/GenBank/DDBJ databases">
        <title>Hymenobacter medium sp. nov., isolated from R2A medium.</title>
        <authorList>
            <person name="Yingchao G."/>
        </authorList>
    </citation>
    <scope>NUCLEOTIDE SEQUENCE [LARGE SCALE GENOMIC DNA]</scope>
    <source>
        <strain evidence="5">sh-6</strain>
    </source>
</reference>
<feature type="domain" description="Gingipain" evidence="3">
    <location>
        <begin position="557"/>
        <end position="960"/>
    </location>
</feature>
<gene>
    <name evidence="4" type="ORF">D3Y59_10485</name>
</gene>
<dbReference type="EMBL" id="CP032317">
    <property type="protein sequence ID" value="AYA37440.1"/>
    <property type="molecule type" value="Genomic_DNA"/>
</dbReference>
<dbReference type="InterPro" id="IPR029031">
    <property type="entry name" value="Gingipain_N_sf"/>
</dbReference>
<dbReference type="Pfam" id="PF01364">
    <property type="entry name" value="Peptidase_C25"/>
    <property type="match status" value="1"/>
</dbReference>
<proteinExistence type="predicted"/>
<organism evidence="4 5">
    <name type="scientific">Hymenobacter oligotrophus</name>
    <dbReference type="NCBI Taxonomy" id="2319843"/>
    <lineage>
        <taxon>Bacteria</taxon>
        <taxon>Pseudomonadati</taxon>
        <taxon>Bacteroidota</taxon>
        <taxon>Cytophagia</taxon>
        <taxon>Cytophagales</taxon>
        <taxon>Hymenobacteraceae</taxon>
        <taxon>Hymenobacter</taxon>
    </lineage>
</organism>
<dbReference type="NCBIfam" id="NF033707">
    <property type="entry name" value="T9SS_sortase"/>
    <property type="match status" value="1"/>
</dbReference>
<dbReference type="Proteomes" id="UP000262802">
    <property type="component" value="Chromosome"/>
</dbReference>
<feature type="chain" id="PRO_5017532989" description="Gingipain domain-containing protein" evidence="2">
    <location>
        <begin position="24"/>
        <end position="1326"/>
    </location>
</feature>
<dbReference type="InterPro" id="IPR001769">
    <property type="entry name" value="Gingipain"/>
</dbReference>
<evidence type="ECO:0000313" key="5">
    <source>
        <dbReference type="Proteomes" id="UP000262802"/>
    </source>
</evidence>
<dbReference type="Gene3D" id="3.40.50.1460">
    <property type="match status" value="1"/>
</dbReference>
<feature type="signal peptide" evidence="2">
    <location>
        <begin position="1"/>
        <end position="23"/>
    </location>
</feature>
<dbReference type="GO" id="GO:0006508">
    <property type="term" value="P:proteolysis"/>
    <property type="evidence" value="ECO:0007669"/>
    <property type="project" value="InterPro"/>
</dbReference>
<evidence type="ECO:0000256" key="1">
    <source>
        <dbReference type="ARBA" id="ARBA00022729"/>
    </source>
</evidence>
<evidence type="ECO:0000313" key="4">
    <source>
        <dbReference type="EMBL" id="AYA37440.1"/>
    </source>
</evidence>
<name>A0A3B7R278_9BACT</name>
<dbReference type="Gene3D" id="3.40.50.10390">
    <property type="entry name" value="Gingipain r, domain 1"/>
    <property type="match status" value="1"/>
</dbReference>
<dbReference type="InterPro" id="IPR029030">
    <property type="entry name" value="Caspase-like_dom_sf"/>
</dbReference>
<dbReference type="Gene3D" id="2.60.40.4070">
    <property type="match status" value="1"/>
</dbReference>
<sequence length="1326" mass="144839">MFMRFFTSLLVLAIMGWSWAAWAQAPAQRVQLTWRGQGVAFPQGGQGVRVPTFTAGVFGAGQRVPSLHLRLGGYVTEVQLQATQYAAFTAQEAAAFGNANIGPAPQVQLRYGTENRQPVTLAAVVPLRRNPQSGQLEKLVSFEYTYRTGSSPVQARTNRTYAPNSVLRQGEWFKIGVTNTSLGNGNVFKLDKTFLRNLGLPVQSLDPRRLQLYGHSMGMLPQANSAPRPDDLEENAIYFADNGSNNAALDDDEFFLFYSPGPHTWELSGGRFRHRLNLYTDTAYYFLTVGSAPGKRVAPAPAVSGTPTAEIREYTDHFFYERDLINLLKSGRQWLGETFSGNTGLQKEFTFANVTDLVPGSPLLITSSAAARALPPGGTTSFSLTLNGVNLGTQIIRNISCNPGTAFCYEEAANTEVGTYTAAAPAGPDVRVGLRYSPTPADLSASGYLDYLEVQARRQLRLGNTPLLFRSLENTFSGALSTFVLQNANNALVWDVTEARTPQAVAHTGGRFLARTSQAREYVAFNPAGSFEAPRAFGRVANQNLHAIGAGAPVDLAIVTHPLFVAEAERLAAHRRTHDGLRTAVVTTHQIYNEFSSGGQDITAIRDFVKMLYDRRGGTAGLYVLLLGDASYDYKADASNAANQLPAWWKDRQIKDADNQNLVPTYEAIESFARVSPRYNGQGVSYCSDDYYAFLDDNEGAWAEDGSAGAQVMDAAVGRLPVRFTSKQANTAAMAAEVVRKLVEYDQATAHGKWRNRLTFVADDGDSNLHLSNSEDTANPLVSTQPGFQVNKVYLDMYPQVSTSGGQRSPNATAALDAAIEQGSLIVSYAGHGGPTAWADEKLITEASVQQLQNRQRLTFMFTGTCDFAQYDDPGLTSAGEQMLTDTPNGAIGLLTTTRLVYAQNNQALANAFYRHLFQRNAATGRWPRLGDAVVFGKNNDFEDVYNRNFSLLGDPSMRLAMPHLVARSTRISDATDPARTPLDTVRALQRVRLEGEVVNSVGSALQSDFNGKVQVTVFEKTDTLRTLGNENPPTAVAVQRNVVYDGQATVRNGRFAVQFVVPKDINYRFGLGKISLYASDSVRNIDAHGANPRIVVGGAAQAGLTDTIPPAIRLAMDTESFVFGGLTRPNTTLLASLSDSSGINTAGTGIGHELTATLDNDPGKVTVLNEFYTADLNKFTSGRVRYLFKGLTPGPHVLRVKAWDNFNNSGEREIEFIVARDEKLALSHIINYPNPFATHTAFHFDHNRPGEDLDIQVQIFTVSGKLVRTLSAYVPASESHVKTITWNGRDEYNDQLARGVYVYRLSVRTSRDAPVSKYEKLVLLN</sequence>
<dbReference type="CDD" id="cd02258">
    <property type="entry name" value="Peptidase_C25_N"/>
    <property type="match status" value="1"/>
</dbReference>
<dbReference type="GO" id="GO:0008234">
    <property type="term" value="F:cysteine-type peptidase activity"/>
    <property type="evidence" value="ECO:0007669"/>
    <property type="project" value="InterPro"/>
</dbReference>
<accession>A0A3B7R278</accession>